<proteinExistence type="inferred from homology"/>
<keyword evidence="2" id="KW-0560">Oxidoreductase</keyword>
<evidence type="ECO:0000313" key="3">
    <source>
        <dbReference type="EMBL" id="GGD00302.1"/>
    </source>
</evidence>
<evidence type="ECO:0000313" key="4">
    <source>
        <dbReference type="Proteomes" id="UP000597761"/>
    </source>
</evidence>
<organism evidence="3 4">
    <name type="scientific">Tersicoccus solisilvae</name>
    <dbReference type="NCBI Taxonomy" id="1882339"/>
    <lineage>
        <taxon>Bacteria</taxon>
        <taxon>Bacillati</taxon>
        <taxon>Actinomycetota</taxon>
        <taxon>Actinomycetes</taxon>
        <taxon>Micrococcales</taxon>
        <taxon>Micrococcaceae</taxon>
        <taxon>Tersicoccus</taxon>
    </lineage>
</organism>
<sequence length="253" mass="26802">MRSAEAAQVLSASVPERQRERLRTEILDLRSLAAVAVTARALRAALGPVPRIVHNAGTLRPPRHRSLTIDGIEETLQIHAVAPALLSTLLQGDSGRPARSVFVTSRLHRGTSPADLPFAARQRRYRPGRAYRTAKFLQLALALEWERRRGRAGLHADAVCPGFVPSTAATTAPPAARLLLAGIRHWPGGAAIATSPATAATAILRLAERPPTASGGAYVEVGAAGTPSLLLTDAVTTAVWDWIHTAIDPFASG</sequence>
<keyword evidence="4" id="KW-1185">Reference proteome</keyword>
<reference evidence="4" key="1">
    <citation type="journal article" date="2019" name="Int. J. Syst. Evol. Microbiol.">
        <title>The Global Catalogue of Microorganisms (GCM) 10K type strain sequencing project: providing services to taxonomists for standard genome sequencing and annotation.</title>
        <authorList>
            <consortium name="The Broad Institute Genomics Platform"/>
            <consortium name="The Broad Institute Genome Sequencing Center for Infectious Disease"/>
            <person name="Wu L."/>
            <person name="Ma J."/>
        </authorList>
    </citation>
    <scope>NUCLEOTIDE SEQUENCE [LARGE SCALE GENOMIC DNA]</scope>
    <source>
        <strain evidence="4">CGMCC 1.15480</strain>
    </source>
</reference>
<gene>
    <name evidence="3" type="ORF">GCM10011512_28920</name>
</gene>
<dbReference type="PANTHER" id="PTHR24320">
    <property type="entry name" value="RETINOL DEHYDROGENASE"/>
    <property type="match status" value="1"/>
</dbReference>
<comment type="caution">
    <text evidence="3">The sequence shown here is derived from an EMBL/GenBank/DDBJ whole genome shotgun (WGS) entry which is preliminary data.</text>
</comment>
<dbReference type="SUPFAM" id="SSF51735">
    <property type="entry name" value="NAD(P)-binding Rossmann-fold domains"/>
    <property type="match status" value="1"/>
</dbReference>
<dbReference type="Gene3D" id="3.40.50.720">
    <property type="entry name" value="NAD(P)-binding Rossmann-like Domain"/>
    <property type="match status" value="1"/>
</dbReference>
<evidence type="ECO:0000256" key="1">
    <source>
        <dbReference type="ARBA" id="ARBA00006484"/>
    </source>
</evidence>
<dbReference type="InterPro" id="IPR036291">
    <property type="entry name" value="NAD(P)-bd_dom_sf"/>
</dbReference>
<protein>
    <recommendedName>
        <fullName evidence="5">Short-chain dehydrogenase</fullName>
    </recommendedName>
</protein>
<dbReference type="Proteomes" id="UP000597761">
    <property type="component" value="Unassembled WGS sequence"/>
</dbReference>
<accession>A0ABQ1PP45</accession>
<dbReference type="PANTHER" id="PTHR24320:SF152">
    <property type="entry name" value="SHORT-CHAIN DEHYDROGENASE_REDUCTASE FAMILY PROTEIN"/>
    <property type="match status" value="1"/>
</dbReference>
<comment type="similarity">
    <text evidence="1">Belongs to the short-chain dehydrogenases/reductases (SDR) family.</text>
</comment>
<name>A0ABQ1PP45_9MICC</name>
<dbReference type="EMBL" id="BMJI01000030">
    <property type="protein sequence ID" value="GGD00302.1"/>
    <property type="molecule type" value="Genomic_DNA"/>
</dbReference>
<evidence type="ECO:0008006" key="5">
    <source>
        <dbReference type="Google" id="ProtNLM"/>
    </source>
</evidence>
<dbReference type="RefSeq" id="WP_188669139.1">
    <property type="nucleotide sequence ID" value="NZ_BMJI01000030.1"/>
</dbReference>
<evidence type="ECO:0000256" key="2">
    <source>
        <dbReference type="ARBA" id="ARBA00023002"/>
    </source>
</evidence>